<dbReference type="Gene3D" id="3.40.50.1240">
    <property type="entry name" value="Phosphoglycerate mutase-like"/>
    <property type="match status" value="1"/>
</dbReference>
<dbReference type="EMBL" id="QFBC01000003">
    <property type="protein sequence ID" value="PWE56583.1"/>
    <property type="molecule type" value="Genomic_DNA"/>
</dbReference>
<comment type="caution">
    <text evidence="1">The sequence shown here is derived from an EMBL/GenBank/DDBJ whole genome shotgun (WGS) entry which is preliminary data.</text>
</comment>
<evidence type="ECO:0000313" key="1">
    <source>
        <dbReference type="EMBL" id="PWE56583.1"/>
    </source>
</evidence>
<dbReference type="InterPro" id="IPR013078">
    <property type="entry name" value="His_Pase_superF_clade-1"/>
</dbReference>
<dbReference type="PANTHER" id="PTHR47623">
    <property type="entry name" value="OS09G0287300 PROTEIN"/>
    <property type="match status" value="1"/>
</dbReference>
<dbReference type="RefSeq" id="WP_109457959.1">
    <property type="nucleotide sequence ID" value="NZ_QFBC01000003.1"/>
</dbReference>
<dbReference type="PANTHER" id="PTHR47623:SF1">
    <property type="entry name" value="OS09G0287300 PROTEIN"/>
    <property type="match status" value="1"/>
</dbReference>
<dbReference type="CDD" id="cd07067">
    <property type="entry name" value="HP_PGM_like"/>
    <property type="match status" value="1"/>
</dbReference>
<accession>A0A2U2DTE1</accession>
<name>A0A2U2DTE1_9HYPH</name>
<proteinExistence type="predicted"/>
<dbReference type="Pfam" id="PF00300">
    <property type="entry name" value="His_Phos_1"/>
    <property type="match status" value="1"/>
</dbReference>
<dbReference type="AlphaFoldDB" id="A0A2U2DTE1"/>
<dbReference type="OrthoDB" id="9810154at2"/>
<dbReference type="SMART" id="SM00855">
    <property type="entry name" value="PGAM"/>
    <property type="match status" value="1"/>
</dbReference>
<protein>
    <submittedName>
        <fullName evidence="1">Phosphohistidine phosphatase</fullName>
    </submittedName>
</protein>
<sequence length="166" mass="18595">MPRLSPPPSRIYLLRHAKSAWALPGQRDFDRPLDDTGFAEAEYIADTASDRGYRPDLVISSTATRCRQTAEAMRRVFGPELELQYVDALYNGTLDAYIEIMDAQTAYRSVMLVGHNPTMEETFEALVGREVARHRLPEGYPTAGLAVLDDAGSDPHWALRDMLAPR</sequence>
<dbReference type="InterPro" id="IPR029033">
    <property type="entry name" value="His_PPase_superfam"/>
</dbReference>
<keyword evidence="2" id="KW-1185">Reference proteome</keyword>
<dbReference type="SUPFAM" id="SSF53254">
    <property type="entry name" value="Phosphoglycerate mutase-like"/>
    <property type="match status" value="1"/>
</dbReference>
<gene>
    <name evidence="1" type="ORF">DEM27_09410</name>
</gene>
<organism evidence="1 2">
    <name type="scientific">Metarhizobium album</name>
    <dbReference type="NCBI Taxonomy" id="2182425"/>
    <lineage>
        <taxon>Bacteria</taxon>
        <taxon>Pseudomonadati</taxon>
        <taxon>Pseudomonadota</taxon>
        <taxon>Alphaproteobacteria</taxon>
        <taxon>Hyphomicrobiales</taxon>
        <taxon>Rhizobiaceae</taxon>
        <taxon>Metarhizobium</taxon>
    </lineage>
</organism>
<reference evidence="1 2" key="1">
    <citation type="submission" date="2018-05" db="EMBL/GenBank/DDBJ databases">
        <title>The draft genome of strain NS-104.</title>
        <authorList>
            <person name="Hang P."/>
            <person name="Jiang J."/>
        </authorList>
    </citation>
    <scope>NUCLEOTIDE SEQUENCE [LARGE SCALE GENOMIC DNA]</scope>
    <source>
        <strain evidence="1 2">NS-104</strain>
    </source>
</reference>
<dbReference type="Proteomes" id="UP000245252">
    <property type="component" value="Unassembled WGS sequence"/>
</dbReference>
<evidence type="ECO:0000313" key="2">
    <source>
        <dbReference type="Proteomes" id="UP000245252"/>
    </source>
</evidence>